<evidence type="ECO:0000313" key="1">
    <source>
        <dbReference type="EMBL" id="KAF2432275.1"/>
    </source>
</evidence>
<dbReference type="Gene3D" id="3.40.390.10">
    <property type="entry name" value="Collagenase (Catalytic Domain)"/>
    <property type="match status" value="1"/>
</dbReference>
<evidence type="ECO:0000313" key="2">
    <source>
        <dbReference type="Proteomes" id="UP000800235"/>
    </source>
</evidence>
<sequence>MGPNWSEFQSRIAGNLKRLHEFKTDKTSKSTYITVSCVDSKNYCKKRLEGKAVGGYAWTTSGWWAYYHYITMCEVFYAQDTLYEKIAEVERDLAKGDTLQATDMRYLSTAGQFFLHEMTHTRLVYDTEPEIIDENVNPIEGRTVRAYGLKLVHKLASWPIRDAGGARRSTTNADSYAMLANANYWWALTGYFPSAPKKLLGIAGTPISLHVDLGNNTDIRTANLNALFAEELAAYIDDSSDDDGEQSELWQLKGTPGGQSIASGIDLRILSVGDSITVGFLSDKDSGMAMGTGRS</sequence>
<dbReference type="OrthoDB" id="1896086at2759"/>
<reference evidence="1" key="1">
    <citation type="journal article" date="2020" name="Stud. Mycol.">
        <title>101 Dothideomycetes genomes: a test case for predicting lifestyles and emergence of pathogens.</title>
        <authorList>
            <person name="Haridas S."/>
            <person name="Albert R."/>
            <person name="Binder M."/>
            <person name="Bloem J."/>
            <person name="Labutti K."/>
            <person name="Salamov A."/>
            <person name="Andreopoulos B."/>
            <person name="Baker S."/>
            <person name="Barry K."/>
            <person name="Bills G."/>
            <person name="Bluhm B."/>
            <person name="Cannon C."/>
            <person name="Castanera R."/>
            <person name="Culley D."/>
            <person name="Daum C."/>
            <person name="Ezra D."/>
            <person name="Gonzalez J."/>
            <person name="Henrissat B."/>
            <person name="Kuo A."/>
            <person name="Liang C."/>
            <person name="Lipzen A."/>
            <person name="Lutzoni F."/>
            <person name="Magnuson J."/>
            <person name="Mondo S."/>
            <person name="Nolan M."/>
            <person name="Ohm R."/>
            <person name="Pangilinan J."/>
            <person name="Park H.-J."/>
            <person name="Ramirez L."/>
            <person name="Alfaro M."/>
            <person name="Sun H."/>
            <person name="Tritt A."/>
            <person name="Yoshinaga Y."/>
            <person name="Zwiers L.-H."/>
            <person name="Turgeon B."/>
            <person name="Goodwin S."/>
            <person name="Spatafora J."/>
            <person name="Crous P."/>
            <person name="Grigoriev I."/>
        </authorList>
    </citation>
    <scope>NUCLEOTIDE SEQUENCE</scope>
    <source>
        <strain evidence="1">CBS 130266</strain>
    </source>
</reference>
<accession>A0A9P4U026</accession>
<keyword evidence="2" id="KW-1185">Reference proteome</keyword>
<dbReference type="SUPFAM" id="SSF55486">
    <property type="entry name" value="Metalloproteases ('zincins'), catalytic domain"/>
    <property type="match status" value="1"/>
</dbReference>
<gene>
    <name evidence="1" type="ORF">EJ08DRAFT_711039</name>
</gene>
<dbReference type="AlphaFoldDB" id="A0A9P4U026"/>
<dbReference type="GO" id="GO:0008237">
    <property type="term" value="F:metallopeptidase activity"/>
    <property type="evidence" value="ECO:0007669"/>
    <property type="project" value="InterPro"/>
</dbReference>
<dbReference type="InterPro" id="IPR024079">
    <property type="entry name" value="MetalloPept_cat_dom_sf"/>
</dbReference>
<proteinExistence type="predicted"/>
<name>A0A9P4U026_9PEZI</name>
<protein>
    <submittedName>
        <fullName evidence="1">Uncharacterized protein</fullName>
    </submittedName>
</protein>
<dbReference type="Proteomes" id="UP000800235">
    <property type="component" value="Unassembled WGS sequence"/>
</dbReference>
<dbReference type="EMBL" id="MU007027">
    <property type="protein sequence ID" value="KAF2432275.1"/>
    <property type="molecule type" value="Genomic_DNA"/>
</dbReference>
<organism evidence="1 2">
    <name type="scientific">Tothia fuscella</name>
    <dbReference type="NCBI Taxonomy" id="1048955"/>
    <lineage>
        <taxon>Eukaryota</taxon>
        <taxon>Fungi</taxon>
        <taxon>Dikarya</taxon>
        <taxon>Ascomycota</taxon>
        <taxon>Pezizomycotina</taxon>
        <taxon>Dothideomycetes</taxon>
        <taxon>Pleosporomycetidae</taxon>
        <taxon>Venturiales</taxon>
        <taxon>Cylindrosympodiaceae</taxon>
        <taxon>Tothia</taxon>
    </lineage>
</organism>
<comment type="caution">
    <text evidence="1">The sequence shown here is derived from an EMBL/GenBank/DDBJ whole genome shotgun (WGS) entry which is preliminary data.</text>
</comment>